<reference evidence="1 2" key="1">
    <citation type="submission" date="2019-06" db="EMBL/GenBank/DDBJ databases">
        <title>Sequencing the genomes of 1000 actinobacteria strains.</title>
        <authorList>
            <person name="Klenk H.-P."/>
        </authorList>
    </citation>
    <scope>NUCLEOTIDE SEQUENCE [LARGE SCALE GENOMIC DNA]</scope>
    <source>
        <strain evidence="1 2">DSM 41649</strain>
    </source>
</reference>
<comment type="caution">
    <text evidence="1">The sequence shown here is derived from an EMBL/GenBank/DDBJ whole genome shotgun (WGS) entry which is preliminary data.</text>
</comment>
<evidence type="ECO:0000313" key="2">
    <source>
        <dbReference type="Proteomes" id="UP000318416"/>
    </source>
</evidence>
<gene>
    <name evidence="1" type="ORF">FB465_6997</name>
</gene>
<dbReference type="EMBL" id="VIVR01000001">
    <property type="protein sequence ID" value="TWE21780.1"/>
    <property type="molecule type" value="Genomic_DNA"/>
</dbReference>
<sequence>MQVLGLSVLGFLVGLATFKLQQARLEQQRQADRIRAFLTEMLDAYHGVKQARRMLKAESAPRTAPSITAKAYSRLLSDLSKHQLVFETLARSAQLIEGYVDNGCAIPVKEAGDPSECGRASVTQSLTGHFEEIESYLNGVVTEFEEHYQRVPSHGRIRLADLDLDETIRFLYETDEFKAKVSRRITAMVEALETTLSPAAPCSRVDAEPSVTSGRPSPRYHCADIVEETARPGCRLLVLAVGCETYFLRRLDQEPPGEPAEPRESTWAFAECESATRLTARR</sequence>
<organism evidence="1 2">
    <name type="scientific">Kitasatospora atroaurantiaca</name>
    <dbReference type="NCBI Taxonomy" id="285545"/>
    <lineage>
        <taxon>Bacteria</taxon>
        <taxon>Bacillati</taxon>
        <taxon>Actinomycetota</taxon>
        <taxon>Actinomycetes</taxon>
        <taxon>Kitasatosporales</taxon>
        <taxon>Streptomycetaceae</taxon>
        <taxon>Kitasatospora</taxon>
    </lineage>
</organism>
<proteinExistence type="predicted"/>
<protein>
    <submittedName>
        <fullName evidence="1">Uncharacterized protein</fullName>
    </submittedName>
</protein>
<dbReference type="AlphaFoldDB" id="A0A561F1N7"/>
<evidence type="ECO:0000313" key="1">
    <source>
        <dbReference type="EMBL" id="TWE21780.1"/>
    </source>
</evidence>
<keyword evidence="2" id="KW-1185">Reference proteome</keyword>
<accession>A0A561F1N7</accession>
<dbReference type="Proteomes" id="UP000318416">
    <property type="component" value="Unassembled WGS sequence"/>
</dbReference>
<name>A0A561F1N7_9ACTN</name>